<reference evidence="6" key="1">
    <citation type="submission" date="2025-08" db="UniProtKB">
        <authorList>
            <consortium name="RefSeq"/>
        </authorList>
    </citation>
    <scope>IDENTIFICATION</scope>
</reference>
<dbReference type="PROSITE" id="PS50207">
    <property type="entry name" value="CASPASE_P10"/>
    <property type="match status" value="1"/>
</dbReference>
<dbReference type="Proteomes" id="UP000515152">
    <property type="component" value="Chromosome 12"/>
</dbReference>
<dbReference type="PANTHER" id="PTHR22576:SF41">
    <property type="entry name" value="CASPASE 14, APOPTOSIS-RELATED CYSTEINE PEPTIDASE"/>
    <property type="match status" value="1"/>
</dbReference>
<dbReference type="AlphaFoldDB" id="A0A6P3WCZ0"/>
<evidence type="ECO:0000259" key="4">
    <source>
        <dbReference type="PROSITE" id="PS50208"/>
    </source>
</evidence>
<gene>
    <name evidence="6" type="primary">LOC105911205</name>
</gene>
<feature type="domain" description="Caspase family p20" evidence="4">
    <location>
        <begin position="17"/>
        <end position="133"/>
    </location>
</feature>
<dbReference type="PANTHER" id="PTHR22576">
    <property type="entry name" value="MUCOSA ASSOCIATED LYMPHOID TISSUE LYMPHOMA TRANSLOCATION PROTEIN 1/PARACASPASE"/>
    <property type="match status" value="1"/>
</dbReference>
<dbReference type="SUPFAM" id="SSF52129">
    <property type="entry name" value="Caspase-like"/>
    <property type="match status" value="1"/>
</dbReference>
<dbReference type="PROSITE" id="PS50208">
    <property type="entry name" value="CASPASE_P20"/>
    <property type="match status" value="1"/>
</dbReference>
<dbReference type="SMART" id="SM00115">
    <property type="entry name" value="CASc"/>
    <property type="match status" value="1"/>
</dbReference>
<evidence type="ECO:0000256" key="2">
    <source>
        <dbReference type="RuleBase" id="RU003971"/>
    </source>
</evidence>
<protein>
    <submittedName>
        <fullName evidence="6">Caspase-7-like</fullName>
    </submittedName>
</protein>
<dbReference type="InterPro" id="IPR015917">
    <property type="entry name" value="Pept_C14A"/>
</dbReference>
<dbReference type="GeneID" id="105911205"/>
<dbReference type="FunFam" id="3.40.50.1460:FF:000024">
    <property type="entry name" value="Caspase 21"/>
    <property type="match status" value="1"/>
</dbReference>
<dbReference type="PRINTS" id="PR00376">
    <property type="entry name" value="IL1BCENZYME"/>
</dbReference>
<comment type="similarity">
    <text evidence="1 2">Belongs to the peptidase C14A family.</text>
</comment>
<dbReference type="InterPro" id="IPR052039">
    <property type="entry name" value="Caspase-related_regulators"/>
</dbReference>
<name>A0A6P3WCZ0_CLUHA</name>
<dbReference type="InterPro" id="IPR011600">
    <property type="entry name" value="Pept_C14_caspase"/>
</dbReference>
<dbReference type="RefSeq" id="XP_012695479.1">
    <property type="nucleotide sequence ID" value="XM_012840025.3"/>
</dbReference>
<evidence type="ECO:0000256" key="1">
    <source>
        <dbReference type="ARBA" id="ARBA00010134"/>
    </source>
</evidence>
<dbReference type="InterPro" id="IPR002138">
    <property type="entry name" value="Pept_C14_p10"/>
</dbReference>
<dbReference type="KEGG" id="char:105911205"/>
<accession>A0A6P3WCZ0</accession>
<proteinExistence type="inferred from homology"/>
<dbReference type="InterPro" id="IPR001309">
    <property type="entry name" value="Pept_C14_p20"/>
</dbReference>
<dbReference type="GO" id="GO:0004197">
    <property type="term" value="F:cysteine-type endopeptidase activity"/>
    <property type="evidence" value="ECO:0007669"/>
    <property type="project" value="InterPro"/>
</dbReference>
<evidence type="ECO:0000313" key="5">
    <source>
        <dbReference type="Proteomes" id="UP000515152"/>
    </source>
</evidence>
<dbReference type="Pfam" id="PF00656">
    <property type="entry name" value="Peptidase_C14"/>
    <property type="match status" value="1"/>
</dbReference>
<sequence length="276" mass="31078">MAFLNKVRGGSQVCNRAVVVSVKDFDPGVELARRKGVGRDAKRLHKVLSRLGFKVKIHNDPTAQEIYSLFEEESKKTVESSFIGIISSHGEEGVVFGADGNRVRLSRIFGFFNGPTMVDKTKLFFVQACRGHDLDSGVDIQTDSVSFSDEDDYVFDYLSIPVDTAVMYATAPGYSAFMHPLGSVFIQTLCDLLEEDGGRDLEINRIMTRLNYQVAFHFQARGRELAGKKEMPCFVTRLTKEVYPFRDSQRNIEELSEKLSTTVVEKSHNIRKRSIS</sequence>
<dbReference type="OrthoDB" id="6116485at2759"/>
<dbReference type="InterPro" id="IPR029030">
    <property type="entry name" value="Caspase-like_dom_sf"/>
</dbReference>
<keyword evidence="5" id="KW-1185">Reference proteome</keyword>
<evidence type="ECO:0000259" key="3">
    <source>
        <dbReference type="PROSITE" id="PS50207"/>
    </source>
</evidence>
<evidence type="ECO:0000313" key="6">
    <source>
        <dbReference type="RefSeq" id="XP_012695479.1"/>
    </source>
</evidence>
<dbReference type="Gene3D" id="3.40.50.1460">
    <property type="match status" value="1"/>
</dbReference>
<feature type="domain" description="Caspase family p10" evidence="3">
    <location>
        <begin position="154"/>
        <end position="246"/>
    </location>
</feature>
<organism evidence="5 6">
    <name type="scientific">Clupea harengus</name>
    <name type="common">Atlantic herring</name>
    <dbReference type="NCBI Taxonomy" id="7950"/>
    <lineage>
        <taxon>Eukaryota</taxon>
        <taxon>Metazoa</taxon>
        <taxon>Chordata</taxon>
        <taxon>Craniata</taxon>
        <taxon>Vertebrata</taxon>
        <taxon>Euteleostomi</taxon>
        <taxon>Actinopterygii</taxon>
        <taxon>Neopterygii</taxon>
        <taxon>Teleostei</taxon>
        <taxon>Clupei</taxon>
        <taxon>Clupeiformes</taxon>
        <taxon>Clupeoidei</taxon>
        <taxon>Clupeidae</taxon>
        <taxon>Clupea</taxon>
    </lineage>
</organism>
<dbReference type="GO" id="GO:0006508">
    <property type="term" value="P:proteolysis"/>
    <property type="evidence" value="ECO:0007669"/>
    <property type="project" value="InterPro"/>
</dbReference>